<evidence type="ECO:0000256" key="6">
    <source>
        <dbReference type="ARBA" id="ARBA00022764"/>
    </source>
</evidence>
<keyword evidence="9" id="KW-0961">Cell wall biogenesis/degradation</keyword>
<dbReference type="SMART" id="SM00047">
    <property type="entry name" value="LYZ2"/>
    <property type="match status" value="1"/>
</dbReference>
<keyword evidence="13" id="KW-0966">Cell projection</keyword>
<comment type="subcellular location">
    <subcellularLocation>
        <location evidence="2">Periplasm</location>
    </subcellularLocation>
</comment>
<dbReference type="Gene3D" id="2.10.70.40">
    <property type="entry name" value="peptidoglycan hydrolase"/>
    <property type="match status" value="1"/>
</dbReference>
<dbReference type="EMBL" id="JAEQNA010000014">
    <property type="protein sequence ID" value="MBL0423332.1"/>
    <property type="molecule type" value="Genomic_DNA"/>
</dbReference>
<feature type="region of interest" description="Disordered" evidence="11">
    <location>
        <begin position="98"/>
        <end position="124"/>
    </location>
</feature>
<dbReference type="Pfam" id="PF01832">
    <property type="entry name" value="Glucosaminidase"/>
    <property type="match status" value="1"/>
</dbReference>
<keyword evidence="13" id="KW-0969">Cilium</keyword>
<evidence type="ECO:0000256" key="2">
    <source>
        <dbReference type="ARBA" id="ARBA00004418"/>
    </source>
</evidence>
<keyword evidence="8" id="KW-0326">Glycosidase</keyword>
<evidence type="ECO:0000256" key="5">
    <source>
        <dbReference type="ARBA" id="ARBA00013433"/>
    </source>
</evidence>
<dbReference type="GO" id="GO:0071973">
    <property type="term" value="P:bacterial-type flagellum-dependent cell motility"/>
    <property type="evidence" value="ECO:0007669"/>
    <property type="project" value="TreeGrafter"/>
</dbReference>
<dbReference type="GO" id="GO:0044780">
    <property type="term" value="P:bacterial-type flagellum assembly"/>
    <property type="evidence" value="ECO:0007669"/>
    <property type="project" value="InterPro"/>
</dbReference>
<keyword evidence="13" id="KW-0282">Flagellum</keyword>
<dbReference type="InterPro" id="IPR051056">
    <property type="entry name" value="Glycosyl_Hydrolase_73"/>
</dbReference>
<dbReference type="AlphaFoldDB" id="A0A936ZP46"/>
<comment type="similarity">
    <text evidence="4">In the C-terminal section; belongs to the glycosyl hydrolase 73 family.</text>
</comment>
<keyword evidence="6" id="KW-0574">Periplasm</keyword>
<dbReference type="InterPro" id="IPR019301">
    <property type="entry name" value="Flagellar_prot_FlgJ_N"/>
</dbReference>
<dbReference type="NCBIfam" id="TIGR02541">
    <property type="entry name" value="flagell_FlgJ"/>
    <property type="match status" value="1"/>
</dbReference>
<dbReference type="GO" id="GO:0071555">
    <property type="term" value="P:cell wall organization"/>
    <property type="evidence" value="ECO:0007669"/>
    <property type="project" value="UniProtKB-KW"/>
</dbReference>
<dbReference type="PANTHER" id="PTHR33308:SF9">
    <property type="entry name" value="PEPTIDOGLYCAN HYDROLASE FLGJ"/>
    <property type="match status" value="1"/>
</dbReference>
<keyword evidence="7 13" id="KW-0378">Hydrolase</keyword>
<evidence type="ECO:0000256" key="7">
    <source>
        <dbReference type="ARBA" id="ARBA00022801"/>
    </source>
</evidence>
<dbReference type="PRINTS" id="PR01002">
    <property type="entry name" value="FLGFLGJ"/>
</dbReference>
<feature type="compositionally biased region" description="Pro residues" evidence="11">
    <location>
        <begin position="99"/>
        <end position="109"/>
    </location>
</feature>
<dbReference type="RefSeq" id="WP_201686471.1">
    <property type="nucleotide sequence ID" value="NZ_JAEQNA010000014.1"/>
</dbReference>
<sequence>MAIPGTTGLDARALDSLRQQAARDPHGATRQAAVQFEAQFMQLVLKSMRDATPQAEPASTGQTEFTRMLDAQFAQQFAGRPGGLADLIERQLAQQMKQLPPPTEPPPAAPAATAPPAARPAGAPSAFLRDMLPHAQAAERATGVPAAYILGQAALESGWGRGEIRHPDGRPSFNLFAIKATGGWRGDSAAVMTTEFVEGRPQRQVERFRSYGSYAEAFTDYAAMLARSPRYAGVLREASTVEAFAGGMQRAGYATDPQYAAKLARTIHQTLAMQRNTGGDA</sequence>
<dbReference type="InterPro" id="IPR013377">
    <property type="entry name" value="FlgJ"/>
</dbReference>
<evidence type="ECO:0000256" key="9">
    <source>
        <dbReference type="ARBA" id="ARBA00023316"/>
    </source>
</evidence>
<feature type="domain" description="Mannosyl-glycoprotein endo-beta-N-acetylglucosamidase-like" evidence="12">
    <location>
        <begin position="117"/>
        <end position="276"/>
    </location>
</feature>
<dbReference type="GO" id="GO:0016798">
    <property type="term" value="F:hydrolase activity, acting on glycosyl bonds"/>
    <property type="evidence" value="ECO:0007669"/>
    <property type="project" value="UniProtKB-KW"/>
</dbReference>
<dbReference type="Pfam" id="PF10135">
    <property type="entry name" value="Rod-binding"/>
    <property type="match status" value="1"/>
</dbReference>
<evidence type="ECO:0000256" key="1">
    <source>
        <dbReference type="ARBA" id="ARBA00002954"/>
    </source>
</evidence>
<evidence type="ECO:0000256" key="4">
    <source>
        <dbReference type="ARBA" id="ARBA00007974"/>
    </source>
</evidence>
<name>A0A936ZP46_9BURK</name>
<gene>
    <name evidence="13" type="primary">flgJ</name>
    <name evidence="13" type="ORF">JI739_23550</name>
</gene>
<evidence type="ECO:0000259" key="12">
    <source>
        <dbReference type="SMART" id="SM00047"/>
    </source>
</evidence>
<evidence type="ECO:0000256" key="3">
    <source>
        <dbReference type="ARBA" id="ARBA00006880"/>
    </source>
</evidence>
<accession>A0A936ZP46</accession>
<protein>
    <recommendedName>
        <fullName evidence="5">Peptidoglycan hydrolase FlgJ</fullName>
    </recommendedName>
    <alternativeName>
        <fullName evidence="10">Muramidase FlgJ</fullName>
    </alternativeName>
</protein>
<evidence type="ECO:0000256" key="10">
    <source>
        <dbReference type="ARBA" id="ARBA00030835"/>
    </source>
</evidence>
<dbReference type="PANTHER" id="PTHR33308">
    <property type="entry name" value="PEPTIDOGLYCAN HYDROLASE FLGJ"/>
    <property type="match status" value="1"/>
</dbReference>
<keyword evidence="14" id="KW-1185">Reference proteome</keyword>
<comment type="caution">
    <text evidence="13">The sequence shown here is derived from an EMBL/GenBank/DDBJ whole genome shotgun (WGS) entry which is preliminary data.</text>
</comment>
<feature type="compositionally biased region" description="Low complexity" evidence="11">
    <location>
        <begin position="110"/>
        <end position="124"/>
    </location>
</feature>
<dbReference type="GO" id="GO:0004040">
    <property type="term" value="F:amidase activity"/>
    <property type="evidence" value="ECO:0007669"/>
    <property type="project" value="InterPro"/>
</dbReference>
<proteinExistence type="inferred from homology"/>
<dbReference type="InterPro" id="IPR002901">
    <property type="entry name" value="MGlyc_endo_b_GlcNAc-like_dom"/>
</dbReference>
<reference evidence="13" key="1">
    <citation type="submission" date="2021-01" db="EMBL/GenBank/DDBJ databases">
        <title>Ramlibacter sp. strain AW1 16S ribosomal RNA gene Genome sequencing and assembly.</title>
        <authorList>
            <person name="Kang M."/>
        </authorList>
    </citation>
    <scope>NUCLEOTIDE SEQUENCE</scope>
    <source>
        <strain evidence="13">AW1</strain>
    </source>
</reference>
<evidence type="ECO:0000256" key="11">
    <source>
        <dbReference type="SAM" id="MobiDB-lite"/>
    </source>
</evidence>
<comment type="function">
    <text evidence="1">Flagellum-specific muramidase which hydrolyzes the peptidoglycan layer to assemble the rod structure in the periplasmic space.</text>
</comment>
<evidence type="ECO:0000313" key="14">
    <source>
        <dbReference type="Proteomes" id="UP000613011"/>
    </source>
</evidence>
<dbReference type="Gene3D" id="1.10.530.10">
    <property type="match status" value="1"/>
</dbReference>
<evidence type="ECO:0000313" key="13">
    <source>
        <dbReference type="EMBL" id="MBL0423332.1"/>
    </source>
</evidence>
<comment type="similarity">
    <text evidence="3">In the N-terminal section; belongs to the FlgJ family.</text>
</comment>
<evidence type="ECO:0000256" key="8">
    <source>
        <dbReference type="ARBA" id="ARBA00023295"/>
    </source>
</evidence>
<dbReference type="Proteomes" id="UP000613011">
    <property type="component" value="Unassembled WGS sequence"/>
</dbReference>
<organism evidence="13 14">
    <name type="scientific">Ramlibacter aurantiacus</name>
    <dbReference type="NCBI Taxonomy" id="2801330"/>
    <lineage>
        <taxon>Bacteria</taxon>
        <taxon>Pseudomonadati</taxon>
        <taxon>Pseudomonadota</taxon>
        <taxon>Betaproteobacteria</taxon>
        <taxon>Burkholderiales</taxon>
        <taxon>Comamonadaceae</taxon>
        <taxon>Ramlibacter</taxon>
    </lineage>
</organism>
<dbReference type="GO" id="GO:0042597">
    <property type="term" value="C:periplasmic space"/>
    <property type="evidence" value="ECO:0007669"/>
    <property type="project" value="UniProtKB-SubCell"/>
</dbReference>